<accession>A0A225V2X1</accession>
<proteinExistence type="predicted"/>
<dbReference type="OrthoDB" id="128646at2759"/>
<name>A0A225V2X1_9STRA</name>
<dbReference type="EMBL" id="NBNE01008109">
    <property type="protein sequence ID" value="OWY99850.1"/>
    <property type="molecule type" value="Genomic_DNA"/>
</dbReference>
<evidence type="ECO:0000313" key="2">
    <source>
        <dbReference type="Proteomes" id="UP000198211"/>
    </source>
</evidence>
<gene>
    <name evidence="1" type="ORF">PHMEG_00029074</name>
</gene>
<dbReference type="Proteomes" id="UP000198211">
    <property type="component" value="Unassembled WGS sequence"/>
</dbReference>
<dbReference type="AlphaFoldDB" id="A0A225V2X1"/>
<keyword evidence="2" id="KW-1185">Reference proteome</keyword>
<sequence length="184" mass="20996">MLTFPREYCCLLHTNSTVMCNRDDLIITNSNFIDSGATMNAVSPEFCERPGLRDILPVPEQQDILHGMPWLKAANPDIDWVEEKIRPRSTQETTKGIANLKIKTKRPKSRVKMHHKPHQPALRLGGERHAASQSGMTVKNNKLFNDGYYSLRSGTTKYISGKQFSRLLKKPKDVEFTKDRKGDK</sequence>
<reference evidence="2" key="1">
    <citation type="submission" date="2017-03" db="EMBL/GenBank/DDBJ databases">
        <title>Phytopthora megakarya and P. palmivora, two closely related causual agents of cacao black pod achieved similar genome size and gene model numbers by different mechanisms.</title>
        <authorList>
            <person name="Ali S."/>
            <person name="Shao J."/>
            <person name="Larry D.J."/>
            <person name="Kronmiller B."/>
            <person name="Shen D."/>
            <person name="Strem M.D."/>
            <person name="Melnick R.L."/>
            <person name="Guiltinan M.J."/>
            <person name="Tyler B.M."/>
            <person name="Meinhardt L.W."/>
            <person name="Bailey B.A."/>
        </authorList>
    </citation>
    <scope>NUCLEOTIDE SEQUENCE [LARGE SCALE GENOMIC DNA]</scope>
    <source>
        <strain evidence="2">zdho120</strain>
    </source>
</reference>
<protein>
    <submittedName>
        <fullName evidence="1">Uncharacterized protein</fullName>
    </submittedName>
</protein>
<organism evidence="1 2">
    <name type="scientific">Phytophthora megakarya</name>
    <dbReference type="NCBI Taxonomy" id="4795"/>
    <lineage>
        <taxon>Eukaryota</taxon>
        <taxon>Sar</taxon>
        <taxon>Stramenopiles</taxon>
        <taxon>Oomycota</taxon>
        <taxon>Peronosporomycetes</taxon>
        <taxon>Peronosporales</taxon>
        <taxon>Peronosporaceae</taxon>
        <taxon>Phytophthora</taxon>
    </lineage>
</organism>
<evidence type="ECO:0000313" key="1">
    <source>
        <dbReference type="EMBL" id="OWY99850.1"/>
    </source>
</evidence>
<comment type="caution">
    <text evidence="1">The sequence shown here is derived from an EMBL/GenBank/DDBJ whole genome shotgun (WGS) entry which is preliminary data.</text>
</comment>